<evidence type="ECO:0000313" key="1">
    <source>
        <dbReference type="EMBL" id="HBU52205.1"/>
    </source>
</evidence>
<organism evidence="1 2">
    <name type="scientific">Alteromonas australica</name>
    <dbReference type="NCBI Taxonomy" id="589873"/>
    <lineage>
        <taxon>Bacteria</taxon>
        <taxon>Pseudomonadati</taxon>
        <taxon>Pseudomonadota</taxon>
        <taxon>Gammaproteobacteria</taxon>
        <taxon>Alteromonadales</taxon>
        <taxon>Alteromonadaceae</taxon>
        <taxon>Alteromonas/Salinimonas group</taxon>
        <taxon>Alteromonas</taxon>
    </lineage>
</organism>
<dbReference type="RefSeq" id="WP_272965301.1">
    <property type="nucleotide sequence ID" value="NZ_CALBIY010000020.1"/>
</dbReference>
<sequence>MSNEANGTRCLLYRFTGTEDAVIVGQLELTSTFNGTPIEITHKSHNDFVTLMDANQSTKGRTITANIVYSNDAEYKLLRANSLAGNIDEYMLDYGTGLVADQIRFNGIPNAPSDTAPVGDKVTSSISILSVGEDI</sequence>
<accession>A0A358E2K0</accession>
<comment type="caution">
    <text evidence="1">The sequence shown here is derived from an EMBL/GenBank/DDBJ whole genome shotgun (WGS) entry which is preliminary data.</text>
</comment>
<gene>
    <name evidence="1" type="ORF">DEB45_13185</name>
</gene>
<dbReference type="Proteomes" id="UP000264779">
    <property type="component" value="Unassembled WGS sequence"/>
</dbReference>
<proteinExistence type="predicted"/>
<dbReference type="EMBL" id="DONK01000198">
    <property type="protein sequence ID" value="HBU52205.1"/>
    <property type="molecule type" value="Genomic_DNA"/>
</dbReference>
<protein>
    <submittedName>
        <fullName evidence="1">Uncharacterized protein</fullName>
    </submittedName>
</protein>
<reference evidence="1 2" key="1">
    <citation type="journal article" date="2018" name="Nat. Biotechnol.">
        <title>A standardized bacterial taxonomy based on genome phylogeny substantially revises the tree of life.</title>
        <authorList>
            <person name="Parks D.H."/>
            <person name="Chuvochina M."/>
            <person name="Waite D.W."/>
            <person name="Rinke C."/>
            <person name="Skarshewski A."/>
            <person name="Chaumeil P.A."/>
            <person name="Hugenholtz P."/>
        </authorList>
    </citation>
    <scope>NUCLEOTIDE SEQUENCE [LARGE SCALE GENOMIC DNA]</scope>
    <source>
        <strain evidence="1">UBA11621</strain>
    </source>
</reference>
<evidence type="ECO:0000313" key="2">
    <source>
        <dbReference type="Proteomes" id="UP000264779"/>
    </source>
</evidence>
<name>A0A358E2K0_9ALTE</name>
<dbReference type="AlphaFoldDB" id="A0A358E2K0"/>